<evidence type="ECO:0000259" key="1">
    <source>
        <dbReference type="PROSITE" id="PS51186"/>
    </source>
</evidence>
<organism evidence="2 3">
    <name type="scientific">Actibacterium mucosum KCTC 23349</name>
    <dbReference type="NCBI Taxonomy" id="1454373"/>
    <lineage>
        <taxon>Bacteria</taxon>
        <taxon>Pseudomonadati</taxon>
        <taxon>Pseudomonadota</taxon>
        <taxon>Alphaproteobacteria</taxon>
        <taxon>Rhodobacterales</taxon>
        <taxon>Roseobacteraceae</taxon>
        <taxon>Actibacterium</taxon>
    </lineage>
</organism>
<dbReference type="Pfam" id="PF00583">
    <property type="entry name" value="Acetyltransf_1"/>
    <property type="match status" value="1"/>
</dbReference>
<dbReference type="Proteomes" id="UP000026249">
    <property type="component" value="Unassembled WGS sequence"/>
</dbReference>
<evidence type="ECO:0000313" key="3">
    <source>
        <dbReference type="Proteomes" id="UP000026249"/>
    </source>
</evidence>
<gene>
    <name evidence="2" type="ORF">ACMU_02775</name>
</gene>
<sequence>MIIRKEEPGDIALIRDLTERAFAPMPYSDGTEAPIIDALRRDGDLTLSLVAVDGGLIGHVAFSPVTIEGVRNWYGLGPISVELSRQKQGVGSALVAEGLARLRDIGATGCALIGRPAVYGPMGFRSNGQLSYRGVDPAIVQFITFGDEPTGALRFAPAFDKDTAGT</sequence>
<dbReference type="OrthoDB" id="9797178at2"/>
<keyword evidence="3" id="KW-1185">Reference proteome</keyword>
<feature type="domain" description="N-acetyltransferase" evidence="1">
    <location>
        <begin position="1"/>
        <end position="146"/>
    </location>
</feature>
<protein>
    <submittedName>
        <fullName evidence="2">GCN5 family acetyltransferase</fullName>
    </submittedName>
</protein>
<comment type="caution">
    <text evidence="2">The sequence shown here is derived from an EMBL/GenBank/DDBJ whole genome shotgun (WGS) entry which is preliminary data.</text>
</comment>
<reference evidence="2 3" key="1">
    <citation type="submission" date="2014-03" db="EMBL/GenBank/DDBJ databases">
        <title>Draft Genome Sequence of Actibacterium mucosum KCTC 23349, a Marine Alphaproteobacterium with Complex Ionic Requirements Isolated from Mediterranean Seawater at Malvarrosa Beach, Valencia, Spain.</title>
        <authorList>
            <person name="Arahal D.R."/>
            <person name="Shao Z."/>
            <person name="Lai Q."/>
            <person name="Pujalte M.J."/>
        </authorList>
    </citation>
    <scope>NUCLEOTIDE SEQUENCE [LARGE SCALE GENOMIC DNA]</scope>
    <source>
        <strain evidence="2 3">KCTC 23349</strain>
    </source>
</reference>
<keyword evidence="2" id="KW-0808">Transferase</keyword>
<proteinExistence type="predicted"/>
<dbReference type="STRING" id="1454373.ACMU_02775"/>
<dbReference type="InterPro" id="IPR000182">
    <property type="entry name" value="GNAT_dom"/>
</dbReference>
<dbReference type="RefSeq" id="WP_035255789.1">
    <property type="nucleotide sequence ID" value="NZ_JFKE01000001.1"/>
</dbReference>
<dbReference type="CDD" id="cd04301">
    <property type="entry name" value="NAT_SF"/>
    <property type="match status" value="1"/>
</dbReference>
<dbReference type="PROSITE" id="PS51186">
    <property type="entry name" value="GNAT"/>
    <property type="match status" value="1"/>
</dbReference>
<name>A0A037ZP73_9RHOB</name>
<evidence type="ECO:0000313" key="2">
    <source>
        <dbReference type="EMBL" id="KAJ57445.1"/>
    </source>
</evidence>
<dbReference type="SUPFAM" id="SSF55729">
    <property type="entry name" value="Acyl-CoA N-acyltransferases (Nat)"/>
    <property type="match status" value="1"/>
</dbReference>
<dbReference type="GO" id="GO:0016747">
    <property type="term" value="F:acyltransferase activity, transferring groups other than amino-acyl groups"/>
    <property type="evidence" value="ECO:0007669"/>
    <property type="project" value="InterPro"/>
</dbReference>
<accession>A0A037ZP73</accession>
<dbReference type="Gene3D" id="3.40.630.30">
    <property type="match status" value="1"/>
</dbReference>
<dbReference type="AlphaFoldDB" id="A0A037ZP73"/>
<dbReference type="EMBL" id="JFKE01000001">
    <property type="protein sequence ID" value="KAJ57445.1"/>
    <property type="molecule type" value="Genomic_DNA"/>
</dbReference>
<dbReference type="InterPro" id="IPR016181">
    <property type="entry name" value="Acyl_CoA_acyltransferase"/>
</dbReference>